<comment type="caution">
    <text evidence="4">The sequence shown here is derived from an EMBL/GenBank/DDBJ whole genome shotgun (WGS) entry which is preliminary data.</text>
</comment>
<keyword evidence="1" id="KW-0732">Signal</keyword>
<sequence length="67" mass="6621">MTEVAGTSTTEPTTTRTTRATTTVSSGDATATTRATTDDGSGSVPGFGPVVALVALAITFAAASRRT</sequence>
<keyword evidence="3" id="KW-0812">Transmembrane</keyword>
<gene>
    <name evidence="4" type="ORF">ACFQJ6_15430</name>
</gene>
<dbReference type="RefSeq" id="WP_382210005.1">
    <property type="nucleotide sequence ID" value="NZ_JBHSZH010000005.1"/>
</dbReference>
<reference evidence="4 5" key="1">
    <citation type="journal article" date="2019" name="Int. J. Syst. Evol. Microbiol.">
        <title>The Global Catalogue of Microorganisms (GCM) 10K type strain sequencing project: providing services to taxonomists for standard genome sequencing and annotation.</title>
        <authorList>
            <consortium name="The Broad Institute Genomics Platform"/>
            <consortium name="The Broad Institute Genome Sequencing Center for Infectious Disease"/>
            <person name="Wu L."/>
            <person name="Ma J."/>
        </authorList>
    </citation>
    <scope>NUCLEOTIDE SEQUENCE [LARGE SCALE GENOMIC DNA]</scope>
    <source>
        <strain evidence="4 5">DT72</strain>
    </source>
</reference>
<dbReference type="GO" id="GO:0030115">
    <property type="term" value="C:S-layer"/>
    <property type="evidence" value="ECO:0007669"/>
    <property type="project" value="UniProtKB-SubCell"/>
</dbReference>
<keyword evidence="5" id="KW-1185">Reference proteome</keyword>
<dbReference type="EMBL" id="JBHSZH010000005">
    <property type="protein sequence ID" value="MFC7081288.1"/>
    <property type="molecule type" value="Genomic_DNA"/>
</dbReference>
<evidence type="ECO:0000256" key="2">
    <source>
        <dbReference type="SAM" id="MobiDB-lite"/>
    </source>
</evidence>
<evidence type="ECO:0000256" key="3">
    <source>
        <dbReference type="SAM" id="Phobius"/>
    </source>
</evidence>
<evidence type="ECO:0000313" key="5">
    <source>
        <dbReference type="Proteomes" id="UP001596407"/>
    </source>
</evidence>
<dbReference type="InterPro" id="IPR026371">
    <property type="entry name" value="PGF_CTERM"/>
</dbReference>
<accession>A0ABD5WM80</accession>
<evidence type="ECO:0000313" key="4">
    <source>
        <dbReference type="EMBL" id="MFC7081288.1"/>
    </source>
</evidence>
<evidence type="ECO:0000256" key="1">
    <source>
        <dbReference type="ARBA" id="ARBA00022729"/>
    </source>
</evidence>
<keyword evidence="3" id="KW-0472">Membrane</keyword>
<dbReference type="Proteomes" id="UP001596407">
    <property type="component" value="Unassembled WGS sequence"/>
</dbReference>
<dbReference type="AlphaFoldDB" id="A0ABD5WM80"/>
<feature type="region of interest" description="Disordered" evidence="2">
    <location>
        <begin position="1"/>
        <end position="46"/>
    </location>
</feature>
<proteinExistence type="predicted"/>
<protein>
    <submittedName>
        <fullName evidence="4">PGF-CTERM sorting domain-containing protein</fullName>
    </submittedName>
</protein>
<dbReference type="GO" id="GO:0005886">
    <property type="term" value="C:plasma membrane"/>
    <property type="evidence" value="ECO:0007669"/>
    <property type="project" value="UniProtKB-SubCell"/>
</dbReference>
<feature type="transmembrane region" description="Helical" evidence="3">
    <location>
        <begin position="46"/>
        <end position="63"/>
    </location>
</feature>
<keyword evidence="3" id="KW-1133">Transmembrane helix</keyword>
<organism evidence="4 5">
    <name type="scientific">Halorussus caseinilyticus</name>
    <dbReference type="NCBI Taxonomy" id="3034025"/>
    <lineage>
        <taxon>Archaea</taxon>
        <taxon>Methanobacteriati</taxon>
        <taxon>Methanobacteriota</taxon>
        <taxon>Stenosarchaea group</taxon>
        <taxon>Halobacteria</taxon>
        <taxon>Halobacteriales</taxon>
        <taxon>Haladaptataceae</taxon>
        <taxon>Halorussus</taxon>
    </lineage>
</organism>
<name>A0ABD5WM80_9EURY</name>
<dbReference type="NCBIfam" id="TIGR04126">
    <property type="entry name" value="PGF_CTERM"/>
    <property type="match status" value="1"/>
</dbReference>